<dbReference type="STRING" id="176090.SSIN_0107"/>
<name>A0A0A0DJ38_9STRE</name>
<keyword evidence="2" id="KW-1185">Reference proteome</keyword>
<sequence>MFITESGSEPVRAYFSSSKTIDLVEIKKTVEKQIITNVLAPLLLAQRNRLQSTYDNLFTDVAKTVQESVKVAADQLDDSMKGQFSKKVVTVIKENSEKYKEI</sequence>
<protein>
    <submittedName>
        <fullName evidence="1">Uncharacterized protein</fullName>
    </submittedName>
</protein>
<evidence type="ECO:0000313" key="2">
    <source>
        <dbReference type="Proteomes" id="UP000030019"/>
    </source>
</evidence>
<accession>A0A0A0DJ38</accession>
<reference evidence="1 2" key="1">
    <citation type="submission" date="2014-06" db="EMBL/GenBank/DDBJ databases">
        <authorList>
            <person name="Teng J.L."/>
            <person name="Huang Y."/>
            <person name="Tse H."/>
            <person name="Lau S.K."/>
            <person name="Woo P.C."/>
        </authorList>
    </citation>
    <scope>NUCLEOTIDE SEQUENCE [LARGE SCALE GENOMIC DNA]</scope>
    <source>
        <strain evidence="1 2">HKU4</strain>
    </source>
</reference>
<dbReference type="AlphaFoldDB" id="A0A0A0DJ38"/>
<organism evidence="1 2">
    <name type="scientific">Streptococcus sinensis</name>
    <dbReference type="NCBI Taxonomy" id="176090"/>
    <lineage>
        <taxon>Bacteria</taxon>
        <taxon>Bacillati</taxon>
        <taxon>Bacillota</taxon>
        <taxon>Bacilli</taxon>
        <taxon>Lactobacillales</taxon>
        <taxon>Streptococcaceae</taxon>
        <taxon>Streptococcus</taxon>
    </lineage>
</organism>
<comment type="caution">
    <text evidence="1">The sequence shown here is derived from an EMBL/GenBank/DDBJ whole genome shotgun (WGS) entry which is preliminary data.</text>
</comment>
<dbReference type="EMBL" id="JPEN01000012">
    <property type="protein sequence ID" value="KGM38164.1"/>
    <property type="molecule type" value="Genomic_DNA"/>
</dbReference>
<gene>
    <name evidence="1" type="ORF">SSIN_0107</name>
</gene>
<evidence type="ECO:0000313" key="1">
    <source>
        <dbReference type="EMBL" id="KGM38164.1"/>
    </source>
</evidence>
<dbReference type="PATRIC" id="fig|176090.4.peg.107"/>
<dbReference type="RefSeq" id="WP_037614498.1">
    <property type="nucleotide sequence ID" value="NZ_JPEN01000012.1"/>
</dbReference>
<proteinExistence type="predicted"/>
<dbReference type="Proteomes" id="UP000030019">
    <property type="component" value="Unassembled WGS sequence"/>
</dbReference>